<dbReference type="EMBL" id="CP011859">
    <property type="protein sequence ID" value="AQY22239.1"/>
    <property type="molecule type" value="Genomic_DNA"/>
</dbReference>
<evidence type="ECO:0000313" key="2">
    <source>
        <dbReference type="Proteomes" id="UP000189883"/>
    </source>
</evidence>
<name>A0A1S7DT04_RIEAN</name>
<reference evidence="1 2" key="1">
    <citation type="submission" date="2015-06" db="EMBL/GenBank/DDBJ databases">
        <title>R. anatipestifer strain HXb2 is the most virulent strain so far, and the genome sequence would help us uncover the pathogenesis.</title>
        <authorList>
            <person name="Hu Q."/>
            <person name="Qi J."/>
            <person name="Bo H."/>
            <person name="Liu G."/>
            <person name="Tao M."/>
            <person name="Ding Y."/>
            <person name="Xue Y."/>
        </authorList>
    </citation>
    <scope>NUCLEOTIDE SEQUENCE [LARGE SCALE GENOMIC DNA]</scope>
    <source>
        <strain evidence="1 2">HXb2</strain>
    </source>
</reference>
<protein>
    <submittedName>
        <fullName evidence="1">NAD-dependent epimerase/dehydratase</fullName>
    </submittedName>
</protein>
<gene>
    <name evidence="1" type="ORF">AB406_1292</name>
</gene>
<dbReference type="Gene3D" id="3.40.50.720">
    <property type="entry name" value="NAD(P)-binding Rossmann-like Domain"/>
    <property type="match status" value="1"/>
</dbReference>
<dbReference type="InterPro" id="IPR036291">
    <property type="entry name" value="NAD(P)-bd_dom_sf"/>
</dbReference>
<sequence length="253" mass="28915">MKHLGIIGCGWLGKHLVEHFAPAYSIHTTNTSESKTNLLKIKGYQTNIVNFDNPIDAPWEILSKLDAIIITVPFSKRTDLNLLKTRFHNISRFIFGFKKPIFLMSSIGIYPQIEGIINENTLNNADLDQHILSIEKQMKSNFPHLNILRLGGLMGGNRMLSNYKITNLNQVVNHIHYKDVCLVIEKMLIRNLISKTYNIVAPLHPTKQEVINQQTGKPIPTIPQKTFGRIISSHLSEIEIPYSYRYPDPTKFV</sequence>
<dbReference type="AlphaFoldDB" id="A0A1S7DT04"/>
<dbReference type="SUPFAM" id="SSF51735">
    <property type="entry name" value="NAD(P)-binding Rossmann-fold domains"/>
    <property type="match status" value="1"/>
</dbReference>
<organism evidence="1 2">
    <name type="scientific">Riemerella anatipestifer</name>
    <name type="common">Moraxella anatipestifer</name>
    <dbReference type="NCBI Taxonomy" id="34085"/>
    <lineage>
        <taxon>Bacteria</taxon>
        <taxon>Pseudomonadati</taxon>
        <taxon>Bacteroidota</taxon>
        <taxon>Flavobacteriia</taxon>
        <taxon>Flavobacteriales</taxon>
        <taxon>Weeksellaceae</taxon>
        <taxon>Riemerella</taxon>
    </lineage>
</organism>
<dbReference type="RefSeq" id="WP_079207448.1">
    <property type="nucleotide sequence ID" value="NZ_CP011859.1"/>
</dbReference>
<dbReference type="Proteomes" id="UP000189883">
    <property type="component" value="Chromosome"/>
</dbReference>
<accession>A0A1S7DT04</accession>
<evidence type="ECO:0000313" key="1">
    <source>
        <dbReference type="EMBL" id="AQY22239.1"/>
    </source>
</evidence>
<proteinExistence type="predicted"/>